<accession>A0ABM0ZX95</accession>
<dbReference type="RefSeq" id="XP_012936393.1">
    <property type="nucleotide sequence ID" value="XM_013080939.2"/>
</dbReference>
<protein>
    <submittedName>
        <fullName evidence="3">Uncharacterized protein LOC101849532 isoform X2</fullName>
    </submittedName>
</protein>
<feature type="region of interest" description="Disordered" evidence="1">
    <location>
        <begin position="1"/>
        <end position="26"/>
    </location>
</feature>
<reference evidence="3" key="1">
    <citation type="submission" date="2025-08" db="UniProtKB">
        <authorList>
            <consortium name="RefSeq"/>
        </authorList>
    </citation>
    <scope>IDENTIFICATION</scope>
</reference>
<organism evidence="2 3">
    <name type="scientific">Aplysia californica</name>
    <name type="common">California sea hare</name>
    <dbReference type="NCBI Taxonomy" id="6500"/>
    <lineage>
        <taxon>Eukaryota</taxon>
        <taxon>Metazoa</taxon>
        <taxon>Spiralia</taxon>
        <taxon>Lophotrochozoa</taxon>
        <taxon>Mollusca</taxon>
        <taxon>Gastropoda</taxon>
        <taxon>Heterobranchia</taxon>
        <taxon>Euthyneura</taxon>
        <taxon>Tectipleura</taxon>
        <taxon>Aplysiida</taxon>
        <taxon>Aplysioidea</taxon>
        <taxon>Aplysiidae</taxon>
        <taxon>Aplysia</taxon>
    </lineage>
</organism>
<evidence type="ECO:0000313" key="2">
    <source>
        <dbReference type="Proteomes" id="UP000694888"/>
    </source>
</evidence>
<dbReference type="Proteomes" id="UP000694888">
    <property type="component" value="Unplaced"/>
</dbReference>
<name>A0ABM0ZX95_APLCA</name>
<evidence type="ECO:0000313" key="3">
    <source>
        <dbReference type="RefSeq" id="XP_012936393.1"/>
    </source>
</evidence>
<feature type="compositionally biased region" description="Basic and acidic residues" evidence="1">
    <location>
        <begin position="17"/>
        <end position="26"/>
    </location>
</feature>
<gene>
    <name evidence="3" type="primary">LOC101849532</name>
</gene>
<keyword evidence="2" id="KW-1185">Reference proteome</keyword>
<feature type="compositionally biased region" description="Polar residues" evidence="1">
    <location>
        <begin position="7"/>
        <end position="16"/>
    </location>
</feature>
<dbReference type="GeneID" id="101849532"/>
<proteinExistence type="predicted"/>
<evidence type="ECO:0000256" key="1">
    <source>
        <dbReference type="SAM" id="MobiDB-lite"/>
    </source>
</evidence>
<sequence length="177" mass="20347">MADSCSVPGTAQTSDSGARHIQEEELRADEKTQVLKRLTELEERYSANLAEMVKLAGELKRLREETRAYQRNRNEEQPKVQEEELLAEDKVLVIDEERGLLMEKLSELEVRYTAYNDGVVLLREELNRVREESARFVEESDSDIEYMDFDSSDEESSDWEDAELGCCAGPITNHGRI</sequence>